<feature type="compositionally biased region" description="Low complexity" evidence="5">
    <location>
        <begin position="119"/>
        <end position="133"/>
    </location>
</feature>
<feature type="compositionally biased region" description="Low complexity" evidence="5">
    <location>
        <begin position="458"/>
        <end position="479"/>
    </location>
</feature>
<feature type="compositionally biased region" description="Low complexity" evidence="5">
    <location>
        <begin position="561"/>
        <end position="577"/>
    </location>
</feature>
<dbReference type="AlphaFoldDB" id="A0AAD5RV98"/>
<reference evidence="7" key="1">
    <citation type="submission" date="2022-07" db="EMBL/GenBank/DDBJ databases">
        <title>Draft genome sequence of Zalerion maritima ATCC 34329, a (micro)plastics degrading marine fungus.</title>
        <authorList>
            <person name="Paco A."/>
            <person name="Goncalves M.F.M."/>
            <person name="Rocha-Santos T.A.P."/>
            <person name="Alves A."/>
        </authorList>
    </citation>
    <scope>NUCLEOTIDE SEQUENCE</scope>
    <source>
        <strain evidence="7">ATCC 34329</strain>
    </source>
</reference>
<evidence type="ECO:0000313" key="7">
    <source>
        <dbReference type="EMBL" id="KAJ2903886.1"/>
    </source>
</evidence>
<dbReference type="GO" id="GO:0000122">
    <property type="term" value="P:negative regulation of transcription by RNA polymerase II"/>
    <property type="evidence" value="ECO:0007669"/>
    <property type="project" value="TreeGrafter"/>
</dbReference>
<dbReference type="GO" id="GO:0000978">
    <property type="term" value="F:RNA polymerase II cis-regulatory region sequence-specific DNA binding"/>
    <property type="evidence" value="ECO:0007669"/>
    <property type="project" value="TreeGrafter"/>
</dbReference>
<proteinExistence type="predicted"/>
<keyword evidence="4" id="KW-0539">Nucleus</keyword>
<feature type="domain" description="HMG box" evidence="6">
    <location>
        <begin position="329"/>
        <end position="397"/>
    </location>
</feature>
<dbReference type="Proteomes" id="UP001201980">
    <property type="component" value="Unassembled WGS sequence"/>
</dbReference>
<organism evidence="7 8">
    <name type="scientific">Zalerion maritima</name>
    <dbReference type="NCBI Taxonomy" id="339359"/>
    <lineage>
        <taxon>Eukaryota</taxon>
        <taxon>Fungi</taxon>
        <taxon>Dikarya</taxon>
        <taxon>Ascomycota</taxon>
        <taxon>Pezizomycotina</taxon>
        <taxon>Sordariomycetes</taxon>
        <taxon>Lulworthiomycetidae</taxon>
        <taxon>Lulworthiales</taxon>
        <taxon>Lulworthiaceae</taxon>
        <taxon>Zalerion</taxon>
    </lineage>
</organism>
<dbReference type="SMART" id="SM00398">
    <property type="entry name" value="HMG"/>
    <property type="match status" value="1"/>
</dbReference>
<dbReference type="Gene3D" id="1.10.30.10">
    <property type="entry name" value="High mobility group box domain"/>
    <property type="match status" value="1"/>
</dbReference>
<feature type="compositionally biased region" description="Low complexity" evidence="5">
    <location>
        <begin position="911"/>
        <end position="927"/>
    </location>
</feature>
<dbReference type="GO" id="GO:0030154">
    <property type="term" value="P:cell differentiation"/>
    <property type="evidence" value="ECO:0007669"/>
    <property type="project" value="TreeGrafter"/>
</dbReference>
<dbReference type="PANTHER" id="PTHR10270:SF161">
    <property type="entry name" value="SEX-DETERMINING REGION Y PROTEIN"/>
    <property type="match status" value="1"/>
</dbReference>
<keyword evidence="2 4" id="KW-0238">DNA-binding</keyword>
<evidence type="ECO:0000256" key="3">
    <source>
        <dbReference type="ARBA" id="ARBA00023163"/>
    </source>
</evidence>
<evidence type="ECO:0000313" key="8">
    <source>
        <dbReference type="Proteomes" id="UP001201980"/>
    </source>
</evidence>
<dbReference type="EMBL" id="JAKWBI020000068">
    <property type="protein sequence ID" value="KAJ2903886.1"/>
    <property type="molecule type" value="Genomic_DNA"/>
</dbReference>
<keyword evidence="8" id="KW-1185">Reference proteome</keyword>
<name>A0AAD5RV98_9PEZI</name>
<feature type="compositionally biased region" description="Polar residues" evidence="5">
    <location>
        <begin position="734"/>
        <end position="762"/>
    </location>
</feature>
<dbReference type="GO" id="GO:0001228">
    <property type="term" value="F:DNA-binding transcription activator activity, RNA polymerase II-specific"/>
    <property type="evidence" value="ECO:0007669"/>
    <property type="project" value="TreeGrafter"/>
</dbReference>
<evidence type="ECO:0000256" key="1">
    <source>
        <dbReference type="ARBA" id="ARBA00023015"/>
    </source>
</evidence>
<feature type="compositionally biased region" description="Pro residues" evidence="5">
    <location>
        <begin position="630"/>
        <end position="643"/>
    </location>
</feature>
<evidence type="ECO:0000256" key="4">
    <source>
        <dbReference type="PROSITE-ProRule" id="PRU00267"/>
    </source>
</evidence>
<feature type="compositionally biased region" description="Polar residues" evidence="5">
    <location>
        <begin position="107"/>
        <end position="118"/>
    </location>
</feature>
<feature type="compositionally biased region" description="Low complexity" evidence="5">
    <location>
        <begin position="67"/>
        <end position="99"/>
    </location>
</feature>
<dbReference type="FunFam" id="1.10.30.10:FF:000041">
    <property type="entry name" value="HMG box family protein"/>
    <property type="match status" value="1"/>
</dbReference>
<feature type="compositionally biased region" description="Gly residues" evidence="5">
    <location>
        <begin position="55"/>
        <end position="66"/>
    </location>
</feature>
<dbReference type="InterPro" id="IPR036910">
    <property type="entry name" value="HMG_box_dom_sf"/>
</dbReference>
<feature type="compositionally biased region" description="Low complexity" evidence="5">
    <location>
        <begin position="854"/>
        <end position="867"/>
    </location>
</feature>
<dbReference type="PANTHER" id="PTHR10270">
    <property type="entry name" value="SOX TRANSCRIPTION FACTOR"/>
    <property type="match status" value="1"/>
</dbReference>
<feature type="region of interest" description="Disordered" evidence="5">
    <location>
        <begin position="1"/>
        <end position="239"/>
    </location>
</feature>
<feature type="region of interest" description="Disordered" evidence="5">
    <location>
        <begin position="511"/>
        <end position="665"/>
    </location>
</feature>
<feature type="compositionally biased region" description="Polar residues" evidence="5">
    <location>
        <begin position="772"/>
        <end position="790"/>
    </location>
</feature>
<feature type="compositionally biased region" description="Low complexity" evidence="5">
    <location>
        <begin position="149"/>
        <end position="168"/>
    </location>
</feature>
<feature type="region of interest" description="Disordered" evidence="5">
    <location>
        <begin position="1032"/>
        <end position="1063"/>
    </location>
</feature>
<feature type="region of interest" description="Disordered" evidence="5">
    <location>
        <begin position="834"/>
        <end position="867"/>
    </location>
</feature>
<protein>
    <submittedName>
        <fullName evidence="7">Hmg box protein</fullName>
    </submittedName>
</protein>
<comment type="caution">
    <text evidence="7">The sequence shown here is derived from an EMBL/GenBank/DDBJ whole genome shotgun (WGS) entry which is preliminary data.</text>
</comment>
<feature type="compositionally biased region" description="Polar residues" evidence="5">
    <location>
        <begin position="646"/>
        <end position="663"/>
    </location>
</feature>
<feature type="DNA-binding region" description="HMG box" evidence="4">
    <location>
        <begin position="329"/>
        <end position="397"/>
    </location>
</feature>
<dbReference type="GO" id="GO:0005634">
    <property type="term" value="C:nucleus"/>
    <property type="evidence" value="ECO:0007669"/>
    <property type="project" value="UniProtKB-UniRule"/>
</dbReference>
<dbReference type="InterPro" id="IPR009071">
    <property type="entry name" value="HMG_box_dom"/>
</dbReference>
<feature type="compositionally biased region" description="Polar residues" evidence="5">
    <location>
        <begin position="844"/>
        <end position="853"/>
    </location>
</feature>
<dbReference type="PROSITE" id="PS50118">
    <property type="entry name" value="HMG_BOX_2"/>
    <property type="match status" value="1"/>
</dbReference>
<keyword evidence="1" id="KW-0805">Transcription regulation</keyword>
<sequence>MTDIAPASAPPPIVTHGSVPSPTPLSRSQSQSKSQTQSHLLSPTLASDPVLNAGSSGGTAANGGGTQNQHQLQQQHQAASELRLSSSQSRQGQVQTQLSSSDRQSDYPFSSNNTQDFVTASARPPSTPATRTPRTPPDSSGSDARRKSISTNGLSSNSSNNNHQVSFNTQQEGRISSSSHIIPESTTPSPSSTVSSHKTLKQTRLPPQQVEQLQTQQQDNFTVNGSRLSRKRAASIDTNTTNTLSSASFHDGMLDEMAALGSTSTPGGFMMGPSMGMAPMNNTYDGSISTGGVNNGSASGGSGAFNGGPFNTSLKGGDTVCLCKAPPKVPRPRNAFILFRQHHQSAVAQRHPGLANPEISRIIGKQWKNCSPEVQDYWKRLAEEEKQRHQQQYPDYRYQPRRGQKGGQQGRPSSSGGVGGSGVGGGEGAPGRCPNCRGRYLATPRTPHTTVGGGFGGLTTPKTPVTTQGQGQSQGPTSGNAMIGQGTVVSGGEQEYQAQRMMFMSMDEYRRGSVSGGRSGGWYPSPGSSSHSHLHGRGDEDDAYIPSPVCAKRPRYNEPGMTSPTTSAMATMRTPSMVRYPGGSPATGSGRHGSFSGSSQGGHNYPAGTPLPPPGNMMMSGRNGSQSHPQVPPTPMAPPPRPTGPSAYTSTAQRHSISGQQGRPHTRAFDESLRLPPLQTAGSGHSLVTPGPDTSLAASAAGLGIHSPAVRHPSIANIAMSGAQLGGAHHQGERMTNNLETNNPNISGSNSRNSTHQNSSPNDPCRGLNPAGQPTNAASSNTSAPYNTSGLHPHVRQSYAHVNMEDLIMRMSFVNKIKVLAQISPPLPGMHLMNPSFPVPSPRLRQTPSGSVQSGRSGSPGAPSPRGAVIAVEASTPALLEQVGGLVERVLMGTEECAVRVWKDEDDGSGHSRAGSRRSSSDAGVSGTASGQKRKHGMISTIDQYLSKIMSWHRKGEEVVKWVSRNPCLDHFHSVSSSQDRRGSDGLGREAYQLQQQQQPSPQSQADFETEAVNNITSPAAVAPMTLLPPMQTFASSHSHSQSSNPPTSVVPGTQGRGPQQAPRSRIPIALFPTGFSLTLSDAFSVRIPIADSYAPVDHWQWMATLWRGVVGPDITIYAQGIKEGSPEAQGSSFRPVEFIDGRLVVVRVLLREMEGYLEGEKLLDESTERRLGFEILEWVRTGGQKVRELVEKENEIEA</sequence>
<gene>
    <name evidence="7" type="ORF">MKZ38_009172</name>
</gene>
<evidence type="ECO:0000259" key="6">
    <source>
        <dbReference type="PROSITE" id="PS50118"/>
    </source>
</evidence>
<feature type="compositionally biased region" description="Low complexity" evidence="5">
    <location>
        <begin position="588"/>
        <end position="602"/>
    </location>
</feature>
<feature type="compositionally biased region" description="Low complexity" evidence="5">
    <location>
        <begin position="25"/>
        <end position="42"/>
    </location>
</feature>
<dbReference type="Pfam" id="PF00505">
    <property type="entry name" value="HMG_box"/>
    <property type="match status" value="1"/>
</dbReference>
<feature type="compositionally biased region" description="Low complexity" evidence="5">
    <location>
        <begin position="208"/>
        <end position="218"/>
    </location>
</feature>
<evidence type="ECO:0000256" key="2">
    <source>
        <dbReference type="ARBA" id="ARBA00023125"/>
    </source>
</evidence>
<accession>A0AAD5RV98</accession>
<feature type="compositionally biased region" description="Low complexity" evidence="5">
    <location>
        <begin position="175"/>
        <end position="196"/>
    </location>
</feature>
<feature type="region of interest" description="Disordered" evidence="5">
    <location>
        <begin position="725"/>
        <end position="792"/>
    </location>
</feature>
<evidence type="ECO:0000256" key="5">
    <source>
        <dbReference type="SAM" id="MobiDB-lite"/>
    </source>
</evidence>
<keyword evidence="3" id="KW-0804">Transcription</keyword>
<dbReference type="InterPro" id="IPR050140">
    <property type="entry name" value="SRY-related_HMG-box_TF-like"/>
</dbReference>
<feature type="compositionally biased region" description="Gly residues" evidence="5">
    <location>
        <begin position="416"/>
        <end position="429"/>
    </location>
</feature>
<feature type="region of interest" description="Disordered" evidence="5">
    <location>
        <begin position="903"/>
        <end position="936"/>
    </location>
</feature>
<feature type="compositionally biased region" description="Low complexity" evidence="5">
    <location>
        <begin position="521"/>
        <end position="531"/>
    </location>
</feature>
<dbReference type="CDD" id="cd01389">
    <property type="entry name" value="HMG-box_ROX1-like"/>
    <property type="match status" value="1"/>
</dbReference>
<dbReference type="SUPFAM" id="SSF47095">
    <property type="entry name" value="HMG-box"/>
    <property type="match status" value="1"/>
</dbReference>
<feature type="region of interest" description="Disordered" evidence="5">
    <location>
        <begin position="385"/>
        <end position="486"/>
    </location>
</feature>